<protein>
    <submittedName>
        <fullName evidence="13">Uncharacterized protein</fullName>
    </submittedName>
</protein>
<dbReference type="FunFam" id="4.10.410.10:FF:000006">
    <property type="entry name" value="Serine peptidase inhibitor, Kunitz type 1"/>
    <property type="match status" value="1"/>
</dbReference>
<dbReference type="GO" id="GO:0060429">
    <property type="term" value="P:epithelium development"/>
    <property type="evidence" value="ECO:0007669"/>
    <property type="project" value="TreeGrafter"/>
</dbReference>
<evidence type="ECO:0000256" key="5">
    <source>
        <dbReference type="ARBA" id="ARBA00023157"/>
    </source>
</evidence>
<dbReference type="AlphaFoldDB" id="A0AAY4D405"/>
<name>A0AAY4D405_9TELE</name>
<dbReference type="InterPro" id="IPR036880">
    <property type="entry name" value="Kunitz_BPTI_sf"/>
</dbReference>
<feature type="disulfide bond" evidence="7">
    <location>
        <begin position="315"/>
        <end position="333"/>
    </location>
</feature>
<keyword evidence="3 9" id="KW-1133">Transmembrane helix</keyword>
<dbReference type="Pfam" id="PF00014">
    <property type="entry name" value="Kunitz_BPTI"/>
    <property type="match status" value="2"/>
</dbReference>
<evidence type="ECO:0000256" key="2">
    <source>
        <dbReference type="ARBA" id="ARBA00022729"/>
    </source>
</evidence>
<dbReference type="CDD" id="cd22623">
    <property type="entry name" value="Kunitz_HAI1_1-like"/>
    <property type="match status" value="1"/>
</dbReference>
<feature type="disulfide bond" evidence="7">
    <location>
        <begin position="327"/>
        <end position="342"/>
    </location>
</feature>
<keyword evidence="5 7" id="KW-1015">Disulfide bond</keyword>
<keyword evidence="9" id="KW-0812">Transmembrane</keyword>
<dbReference type="InterPro" id="IPR013783">
    <property type="entry name" value="Ig-like_fold"/>
</dbReference>
<dbReference type="GO" id="GO:0005886">
    <property type="term" value="C:plasma membrane"/>
    <property type="evidence" value="ECO:0007669"/>
    <property type="project" value="TreeGrafter"/>
</dbReference>
<feature type="region of interest" description="Disordered" evidence="8">
    <location>
        <begin position="473"/>
        <end position="499"/>
    </location>
</feature>
<dbReference type="CDD" id="cd22624">
    <property type="entry name" value="Kunitz_HAI1_2-like"/>
    <property type="match status" value="1"/>
</dbReference>
<dbReference type="PROSITE" id="PS01209">
    <property type="entry name" value="LDLRA_1"/>
    <property type="match status" value="1"/>
</dbReference>
<dbReference type="SUPFAM" id="SSF57362">
    <property type="entry name" value="BPTI-like"/>
    <property type="match status" value="2"/>
</dbReference>
<evidence type="ECO:0000256" key="9">
    <source>
        <dbReference type="SAM" id="Phobius"/>
    </source>
</evidence>
<accession>A0AAY4D405</accession>
<dbReference type="InterPro" id="IPR023415">
    <property type="entry name" value="LDLR_class-A_CS"/>
</dbReference>
<dbReference type="InterPro" id="IPR002223">
    <property type="entry name" value="Kunitz_BPTI"/>
</dbReference>
<dbReference type="Pfam" id="PF00057">
    <property type="entry name" value="Ldl_recept_a"/>
    <property type="match status" value="1"/>
</dbReference>
<dbReference type="InterPro" id="IPR013980">
    <property type="entry name" value="MANSC_dom"/>
</dbReference>
<keyword evidence="2 10" id="KW-0732">Signal</keyword>
<dbReference type="PROSITE" id="PS50068">
    <property type="entry name" value="LDLRA_2"/>
    <property type="match status" value="1"/>
</dbReference>
<dbReference type="Ensembl" id="ENSDCDT00010048857.1">
    <property type="protein sequence ID" value="ENSDCDP00010039111.1"/>
    <property type="gene ID" value="ENSDCDG00010025141.1"/>
</dbReference>
<dbReference type="Gene3D" id="4.10.400.10">
    <property type="entry name" value="Low-density Lipoprotein Receptor"/>
    <property type="match status" value="1"/>
</dbReference>
<evidence type="ECO:0000256" key="10">
    <source>
        <dbReference type="SAM" id="SignalP"/>
    </source>
</evidence>
<evidence type="ECO:0000259" key="12">
    <source>
        <dbReference type="PROSITE" id="PS50986"/>
    </source>
</evidence>
<evidence type="ECO:0000259" key="11">
    <source>
        <dbReference type="PROSITE" id="PS50279"/>
    </source>
</evidence>
<dbReference type="PRINTS" id="PR00759">
    <property type="entry name" value="BASICPTASE"/>
</dbReference>
<dbReference type="PANTHER" id="PTHR46750">
    <property type="entry name" value="KUNITZ-TYPE PROTEASE INHIBITOR 1"/>
    <property type="match status" value="1"/>
</dbReference>
<reference evidence="13" key="2">
    <citation type="submission" date="2025-08" db="UniProtKB">
        <authorList>
            <consortium name="Ensembl"/>
        </authorList>
    </citation>
    <scope>IDENTIFICATION</scope>
</reference>
<dbReference type="CDD" id="cd00146">
    <property type="entry name" value="PKD"/>
    <property type="match status" value="1"/>
</dbReference>
<feature type="transmembrane region" description="Helical" evidence="9">
    <location>
        <begin position="441"/>
        <end position="463"/>
    </location>
</feature>
<dbReference type="PANTHER" id="PTHR46750:SF1">
    <property type="entry name" value="KUNITZ-TYPE PROTEASE INHIBITOR 1"/>
    <property type="match status" value="1"/>
</dbReference>
<organism evidence="13 14">
    <name type="scientific">Denticeps clupeoides</name>
    <name type="common">denticle herring</name>
    <dbReference type="NCBI Taxonomy" id="299321"/>
    <lineage>
        <taxon>Eukaryota</taxon>
        <taxon>Metazoa</taxon>
        <taxon>Chordata</taxon>
        <taxon>Craniata</taxon>
        <taxon>Vertebrata</taxon>
        <taxon>Euteleostomi</taxon>
        <taxon>Actinopterygii</taxon>
        <taxon>Neopterygii</taxon>
        <taxon>Teleostei</taxon>
        <taxon>Clupei</taxon>
        <taxon>Clupeiformes</taxon>
        <taxon>Denticipitoidei</taxon>
        <taxon>Denticipitidae</taxon>
        <taxon>Denticeps</taxon>
    </lineage>
</organism>
<dbReference type="PROSITE" id="PS00280">
    <property type="entry name" value="BPTI_KUNITZ_1"/>
    <property type="match status" value="2"/>
</dbReference>
<dbReference type="Gene3D" id="4.10.410.10">
    <property type="entry name" value="Pancreatic trypsin inhibitor Kunitz domain"/>
    <property type="match status" value="2"/>
</dbReference>
<keyword evidence="14" id="KW-1185">Reference proteome</keyword>
<comment type="subcellular location">
    <subcellularLocation>
        <location evidence="1">Membrane</location>
    </subcellularLocation>
</comment>
<dbReference type="GO" id="GO:0008544">
    <property type="term" value="P:epidermis development"/>
    <property type="evidence" value="ECO:0007669"/>
    <property type="project" value="TreeGrafter"/>
</dbReference>
<dbReference type="Gene3D" id="2.60.40.10">
    <property type="entry name" value="Immunoglobulins"/>
    <property type="match status" value="1"/>
</dbReference>
<dbReference type="SUPFAM" id="SSF49299">
    <property type="entry name" value="PKD domain"/>
    <property type="match status" value="1"/>
</dbReference>
<dbReference type="InterPro" id="IPR002172">
    <property type="entry name" value="LDrepeatLR_classA_rpt"/>
</dbReference>
<evidence type="ECO:0000256" key="8">
    <source>
        <dbReference type="SAM" id="MobiDB-lite"/>
    </source>
</evidence>
<dbReference type="InterPro" id="IPR011106">
    <property type="entry name" value="MANSC_N"/>
</dbReference>
<keyword evidence="6" id="KW-0325">Glycoprotein</keyword>
<reference evidence="13" key="3">
    <citation type="submission" date="2025-09" db="UniProtKB">
        <authorList>
            <consortium name="Ensembl"/>
        </authorList>
    </citation>
    <scope>IDENTIFICATION</scope>
</reference>
<feature type="compositionally biased region" description="Polar residues" evidence="8">
    <location>
        <begin position="474"/>
        <end position="499"/>
    </location>
</feature>
<dbReference type="Pfam" id="PF22352">
    <property type="entry name" value="K319L-like_PKD"/>
    <property type="match status" value="1"/>
</dbReference>
<evidence type="ECO:0000256" key="7">
    <source>
        <dbReference type="PROSITE-ProRule" id="PRU00124"/>
    </source>
</evidence>
<evidence type="ECO:0000256" key="6">
    <source>
        <dbReference type="ARBA" id="ARBA00023180"/>
    </source>
</evidence>
<dbReference type="PROSITE" id="PS50986">
    <property type="entry name" value="MANSC"/>
    <property type="match status" value="1"/>
</dbReference>
<dbReference type="Proteomes" id="UP000694580">
    <property type="component" value="Chromosome 14"/>
</dbReference>
<gene>
    <name evidence="13" type="primary">LOC114803280</name>
</gene>
<reference evidence="13 14" key="1">
    <citation type="submission" date="2020-06" db="EMBL/GenBank/DDBJ databases">
        <authorList>
            <consortium name="Wellcome Sanger Institute Data Sharing"/>
        </authorList>
    </citation>
    <scope>NUCLEOTIDE SEQUENCE [LARGE SCALE GENOMIC DNA]</scope>
</reference>
<dbReference type="SMART" id="SM00765">
    <property type="entry name" value="MANEC"/>
    <property type="match status" value="1"/>
</dbReference>
<dbReference type="GO" id="GO:0030198">
    <property type="term" value="P:extracellular matrix organization"/>
    <property type="evidence" value="ECO:0007669"/>
    <property type="project" value="TreeGrafter"/>
</dbReference>
<dbReference type="SMART" id="SM00131">
    <property type="entry name" value="KU"/>
    <property type="match status" value="2"/>
</dbReference>
<feature type="domain" description="MANSC" evidence="12">
    <location>
        <begin position="34"/>
        <end position="109"/>
    </location>
</feature>
<dbReference type="PROSITE" id="PS50279">
    <property type="entry name" value="BPTI_KUNITZ_2"/>
    <property type="match status" value="2"/>
</dbReference>
<dbReference type="GeneTree" id="ENSGT00940000164935"/>
<feature type="disulfide bond" evidence="7">
    <location>
        <begin position="308"/>
        <end position="320"/>
    </location>
</feature>
<keyword evidence="4 9" id="KW-0472">Membrane</keyword>
<dbReference type="Pfam" id="PF07502">
    <property type="entry name" value="MANEC"/>
    <property type="match status" value="1"/>
</dbReference>
<evidence type="ECO:0000313" key="13">
    <source>
        <dbReference type="Ensembl" id="ENSDCDP00010039111.1"/>
    </source>
</evidence>
<dbReference type="SMART" id="SM00192">
    <property type="entry name" value="LDLa"/>
    <property type="match status" value="1"/>
</dbReference>
<proteinExistence type="predicted"/>
<dbReference type="SUPFAM" id="SSF57424">
    <property type="entry name" value="LDL receptor-like module"/>
    <property type="match status" value="1"/>
</dbReference>
<evidence type="ECO:0000256" key="4">
    <source>
        <dbReference type="ARBA" id="ARBA00023136"/>
    </source>
</evidence>
<evidence type="ECO:0000256" key="3">
    <source>
        <dbReference type="ARBA" id="ARBA00022989"/>
    </source>
</evidence>
<sequence>MRRAFFLLLLLLLLLAVAQVSSSDPSCAADFREGKADFFLDTSDSINAGAALLAGFNAMDCVAACCDHPRCSVALSDLRDAAGGCFLFDCLYKERFVCNFARKEGFVSYVKASVYARFLDGPTAGESNPTHLCHPAGEKDRPPVADAGPAVVAQPMESVTLNGVESWDDKKIARYDWSLVVGIFVRFHAVSSVMVSNLFPGVYVFQLKVTDSHDQSATAEVQVLVLTHQQSEHHCLVPKKTGPCKGSFTRWHYNAASEKCESFVFGGCKANLNNYLSEKECIAACNGISASSFRRSGVPEHEACGATCRDDQFTCKPGCCVDDSLECDGVAHCSNGADESGCSMINRTLSRLLHIHVDEDKAHCTEPPVTGPCRASMSHWYYDPMDRRCYRFTYGGCDGNKNNFEQERVCMDTCKLVTDKDVFAKGLFDRSPPGDPKSGSIAALVLLLVAVFAALAVIGYCVLKKRKRADHQPVATSPPQIQLQEDSDNMVYNSTTKPV</sequence>
<dbReference type="FunFam" id="4.10.410.10:FF:000020">
    <property type="entry name" value="Collagen, type VI, alpha 3"/>
    <property type="match status" value="1"/>
</dbReference>
<dbReference type="CDD" id="cd00112">
    <property type="entry name" value="LDLa"/>
    <property type="match status" value="1"/>
</dbReference>
<feature type="signal peptide" evidence="10">
    <location>
        <begin position="1"/>
        <end position="22"/>
    </location>
</feature>
<feature type="domain" description="BPTI/Kunitz inhibitor" evidence="11">
    <location>
        <begin position="364"/>
        <end position="414"/>
    </location>
</feature>
<feature type="chain" id="PRO_5044305706" evidence="10">
    <location>
        <begin position="23"/>
        <end position="499"/>
    </location>
</feature>
<dbReference type="InterPro" id="IPR020901">
    <property type="entry name" value="Prtase_inh_Kunz-CS"/>
</dbReference>
<dbReference type="GO" id="GO:0004867">
    <property type="term" value="F:serine-type endopeptidase inhibitor activity"/>
    <property type="evidence" value="ECO:0007669"/>
    <property type="project" value="InterPro"/>
</dbReference>
<evidence type="ECO:0000313" key="14">
    <source>
        <dbReference type="Proteomes" id="UP000694580"/>
    </source>
</evidence>
<dbReference type="InterPro" id="IPR035986">
    <property type="entry name" value="PKD_dom_sf"/>
</dbReference>
<dbReference type="InterPro" id="IPR036055">
    <property type="entry name" value="LDL_receptor-like_sf"/>
</dbReference>
<feature type="domain" description="BPTI/Kunitz inhibitor" evidence="11">
    <location>
        <begin position="235"/>
        <end position="285"/>
    </location>
</feature>
<evidence type="ECO:0000256" key="1">
    <source>
        <dbReference type="ARBA" id="ARBA00004370"/>
    </source>
</evidence>